<organism evidence="1">
    <name type="scientific">Anguilla anguilla</name>
    <name type="common">European freshwater eel</name>
    <name type="synonym">Muraena anguilla</name>
    <dbReference type="NCBI Taxonomy" id="7936"/>
    <lineage>
        <taxon>Eukaryota</taxon>
        <taxon>Metazoa</taxon>
        <taxon>Chordata</taxon>
        <taxon>Craniata</taxon>
        <taxon>Vertebrata</taxon>
        <taxon>Euteleostomi</taxon>
        <taxon>Actinopterygii</taxon>
        <taxon>Neopterygii</taxon>
        <taxon>Teleostei</taxon>
        <taxon>Anguilliformes</taxon>
        <taxon>Anguillidae</taxon>
        <taxon>Anguilla</taxon>
    </lineage>
</organism>
<proteinExistence type="predicted"/>
<reference evidence="1" key="2">
    <citation type="journal article" date="2015" name="Fish Shellfish Immunol.">
        <title>Early steps in the European eel (Anguilla anguilla)-Vibrio vulnificus interaction in the gills: Role of the RtxA13 toxin.</title>
        <authorList>
            <person name="Callol A."/>
            <person name="Pajuelo D."/>
            <person name="Ebbesson L."/>
            <person name="Teles M."/>
            <person name="MacKenzie S."/>
            <person name="Amaro C."/>
        </authorList>
    </citation>
    <scope>NUCLEOTIDE SEQUENCE</scope>
</reference>
<accession>A0A0E9Q7I5</accession>
<evidence type="ECO:0000313" key="1">
    <source>
        <dbReference type="EMBL" id="JAH12280.1"/>
    </source>
</evidence>
<dbReference type="AlphaFoldDB" id="A0A0E9Q7I5"/>
<protein>
    <submittedName>
        <fullName evidence="1">Uncharacterized protein</fullName>
    </submittedName>
</protein>
<dbReference type="EMBL" id="GBXM01096297">
    <property type="protein sequence ID" value="JAH12280.1"/>
    <property type="molecule type" value="Transcribed_RNA"/>
</dbReference>
<sequence length="91" mass="10269">MELASDGRFGDCVSPRKQTYTYTTFSSMWTPGHHIHMYLKISFRGLILSYTPPFAAVRACTLLGRLSSRFWEHGCGDSIPFSHKSISEVGH</sequence>
<name>A0A0E9Q7I5_ANGAN</name>
<reference evidence="1" key="1">
    <citation type="submission" date="2014-11" db="EMBL/GenBank/DDBJ databases">
        <authorList>
            <person name="Amaro Gonzalez C."/>
        </authorList>
    </citation>
    <scope>NUCLEOTIDE SEQUENCE</scope>
</reference>